<evidence type="ECO:0000313" key="2">
    <source>
        <dbReference type="Proteomes" id="UP000266340"/>
    </source>
</evidence>
<comment type="caution">
    <text evidence="1">The sequence shown here is derived from an EMBL/GenBank/DDBJ whole genome shotgun (WGS) entry which is preliminary data.</text>
</comment>
<protein>
    <submittedName>
        <fullName evidence="1">Uncharacterized protein</fullName>
    </submittedName>
</protein>
<dbReference type="Proteomes" id="UP000266340">
    <property type="component" value="Unassembled WGS sequence"/>
</dbReference>
<organism evidence="1 2">
    <name type="scientific">Cohnella faecalis</name>
    <dbReference type="NCBI Taxonomy" id="2315694"/>
    <lineage>
        <taxon>Bacteria</taxon>
        <taxon>Bacillati</taxon>
        <taxon>Bacillota</taxon>
        <taxon>Bacilli</taxon>
        <taxon>Bacillales</taxon>
        <taxon>Paenibacillaceae</taxon>
        <taxon>Cohnella</taxon>
    </lineage>
</organism>
<reference evidence="1 2" key="1">
    <citation type="submission" date="2018-09" db="EMBL/GenBank/DDBJ databases">
        <title>Cohnella cavernae sp. nov., isolated from a karst cave.</title>
        <authorList>
            <person name="Zhu H."/>
        </authorList>
    </citation>
    <scope>NUCLEOTIDE SEQUENCE [LARGE SCALE GENOMIC DNA]</scope>
    <source>
        <strain evidence="1 2">K2E09-144</strain>
    </source>
</reference>
<dbReference type="RefSeq" id="WP_119152663.1">
    <property type="nucleotide sequence ID" value="NZ_JBHSOV010000008.1"/>
</dbReference>
<name>A0A398CGK5_9BACL</name>
<evidence type="ECO:0000313" key="1">
    <source>
        <dbReference type="EMBL" id="RIE00209.1"/>
    </source>
</evidence>
<sequence length="331" mass="37856">MSKIETEIKSQFNELFKQSNMQRYVNVVKTLPDVNAAIRDCERLFSCGFLVGYNRAKEGIIYDPADVSREKETVRAQGVTYQTGQAIKVFFSSGISAGANSALTLKVAPEEIHQYSVKPMRFVVDKSLTAASQTAAKSAEAARRIAPPYYRFEYRSKVHYDLTDISSKPREVLNDSLLSYFSRAYKKAEEKIQEATGKITDRNRFSSLLADQSWNKKFVNAYLYKAFVNSLIINILQYPYNDRNRMKLEKQAEQLRLVYSELEKDLRSRGCGSDIIEFHKSLAGACDGRDFLASHESEILRQHVEQQSERSYESGISRFEMFVDSNMFGSM</sequence>
<dbReference type="EMBL" id="QXJM01000063">
    <property type="protein sequence ID" value="RIE00209.1"/>
    <property type="molecule type" value="Genomic_DNA"/>
</dbReference>
<accession>A0A398CGK5</accession>
<proteinExistence type="predicted"/>
<keyword evidence="2" id="KW-1185">Reference proteome</keyword>
<dbReference type="AlphaFoldDB" id="A0A398CGK5"/>
<gene>
    <name evidence="1" type="ORF">D3H35_29685</name>
</gene>